<feature type="region of interest" description="Disordered" evidence="1">
    <location>
        <begin position="1"/>
        <end position="25"/>
    </location>
</feature>
<sequence>MSFVVRSQPPERDDEPAAAPPTPAETLEAERAALTAMIRRGVRSERQMRLLKRIAVLTRAILEMGDEG</sequence>
<protein>
    <submittedName>
        <fullName evidence="2">Uncharacterized protein</fullName>
    </submittedName>
</protein>
<dbReference type="AlphaFoldDB" id="A0A348FYK1"/>
<reference evidence="2 3" key="1">
    <citation type="submission" date="2018-08" db="EMBL/GenBank/DDBJ databases">
        <title>Complete genome sequencing of Blastochloris tepida GI.</title>
        <authorList>
            <person name="Tsukatani Y."/>
            <person name="Mori H."/>
        </authorList>
    </citation>
    <scope>NUCLEOTIDE SEQUENCE [LARGE SCALE GENOMIC DNA]</scope>
    <source>
        <strain evidence="2 3">GI</strain>
    </source>
</reference>
<evidence type="ECO:0000256" key="1">
    <source>
        <dbReference type="SAM" id="MobiDB-lite"/>
    </source>
</evidence>
<name>A0A348FYK1_9HYPH</name>
<evidence type="ECO:0000313" key="2">
    <source>
        <dbReference type="EMBL" id="BBF92384.1"/>
    </source>
</evidence>
<dbReference type="EMBL" id="AP018907">
    <property type="protein sequence ID" value="BBF92384.1"/>
    <property type="molecule type" value="Genomic_DNA"/>
</dbReference>
<accession>A0A348FYK1</accession>
<dbReference type="Proteomes" id="UP000266934">
    <property type="component" value="Chromosome"/>
</dbReference>
<dbReference type="RefSeq" id="WP_126398252.1">
    <property type="nucleotide sequence ID" value="NZ_AP018907.1"/>
</dbReference>
<organism evidence="2 3">
    <name type="scientific">Blastochloris tepida</name>
    <dbReference type="NCBI Taxonomy" id="2233851"/>
    <lineage>
        <taxon>Bacteria</taxon>
        <taxon>Pseudomonadati</taxon>
        <taxon>Pseudomonadota</taxon>
        <taxon>Alphaproteobacteria</taxon>
        <taxon>Hyphomicrobiales</taxon>
        <taxon>Blastochloridaceae</taxon>
        <taxon>Blastochloris</taxon>
    </lineage>
</organism>
<keyword evidence="3" id="KW-1185">Reference proteome</keyword>
<dbReference type="KEGG" id="blag:BLTE_10690"/>
<evidence type="ECO:0000313" key="3">
    <source>
        <dbReference type="Proteomes" id="UP000266934"/>
    </source>
</evidence>
<proteinExistence type="predicted"/>
<gene>
    <name evidence="2" type="ORF">BLTE_10690</name>
</gene>